<reference evidence="1" key="1">
    <citation type="submission" date="2018-02" db="EMBL/GenBank/DDBJ databases">
        <title>Rhizophora mucronata_Transcriptome.</title>
        <authorList>
            <person name="Meera S.P."/>
            <person name="Sreeshan A."/>
            <person name="Augustine A."/>
        </authorList>
    </citation>
    <scope>NUCLEOTIDE SEQUENCE</scope>
    <source>
        <tissue evidence="1">Leaf</tissue>
    </source>
</reference>
<proteinExistence type="predicted"/>
<protein>
    <submittedName>
        <fullName evidence="1">Uncharacterized protein</fullName>
    </submittedName>
</protein>
<dbReference type="EMBL" id="GGEC01074114">
    <property type="protein sequence ID" value="MBX54598.1"/>
    <property type="molecule type" value="Transcribed_RNA"/>
</dbReference>
<dbReference type="AlphaFoldDB" id="A0A2P2PII7"/>
<evidence type="ECO:0000313" key="1">
    <source>
        <dbReference type="EMBL" id="MBX54598.1"/>
    </source>
</evidence>
<accession>A0A2P2PII7</accession>
<name>A0A2P2PII7_RHIMU</name>
<organism evidence="1">
    <name type="scientific">Rhizophora mucronata</name>
    <name type="common">Asiatic mangrove</name>
    <dbReference type="NCBI Taxonomy" id="61149"/>
    <lineage>
        <taxon>Eukaryota</taxon>
        <taxon>Viridiplantae</taxon>
        <taxon>Streptophyta</taxon>
        <taxon>Embryophyta</taxon>
        <taxon>Tracheophyta</taxon>
        <taxon>Spermatophyta</taxon>
        <taxon>Magnoliopsida</taxon>
        <taxon>eudicotyledons</taxon>
        <taxon>Gunneridae</taxon>
        <taxon>Pentapetalae</taxon>
        <taxon>rosids</taxon>
        <taxon>fabids</taxon>
        <taxon>Malpighiales</taxon>
        <taxon>Rhizophoraceae</taxon>
        <taxon>Rhizophora</taxon>
    </lineage>
</organism>
<sequence length="28" mass="2838">MRLVSGFGAIGPSKSMSEPCVCPAKIAT</sequence>